<comment type="caution">
    <text evidence="1">The sequence shown here is derived from an EMBL/GenBank/DDBJ whole genome shotgun (WGS) entry which is preliminary data.</text>
</comment>
<organism evidence="1 2">
    <name type="scientific">Pistacia atlantica</name>
    <dbReference type="NCBI Taxonomy" id="434234"/>
    <lineage>
        <taxon>Eukaryota</taxon>
        <taxon>Viridiplantae</taxon>
        <taxon>Streptophyta</taxon>
        <taxon>Embryophyta</taxon>
        <taxon>Tracheophyta</taxon>
        <taxon>Spermatophyta</taxon>
        <taxon>Magnoliopsida</taxon>
        <taxon>eudicotyledons</taxon>
        <taxon>Gunneridae</taxon>
        <taxon>Pentapetalae</taxon>
        <taxon>rosids</taxon>
        <taxon>malvids</taxon>
        <taxon>Sapindales</taxon>
        <taxon>Anacardiaceae</taxon>
        <taxon>Pistacia</taxon>
    </lineage>
</organism>
<keyword evidence="2" id="KW-1185">Reference proteome</keyword>
<evidence type="ECO:0000313" key="1">
    <source>
        <dbReference type="EMBL" id="KAJ0094441.1"/>
    </source>
</evidence>
<name>A0ACC1B6D0_9ROSI</name>
<sequence length="66" mass="7640">MEAARELTELRRRQAFEKNLTLETKYMAAEGYVESTRADLRKQALKLLVQVRKSVGGMGIIYALHW</sequence>
<dbReference type="EMBL" id="CM047902">
    <property type="protein sequence ID" value="KAJ0094441.1"/>
    <property type="molecule type" value="Genomic_DNA"/>
</dbReference>
<protein>
    <submittedName>
        <fullName evidence="1">Uncharacterized protein</fullName>
    </submittedName>
</protein>
<evidence type="ECO:0000313" key="2">
    <source>
        <dbReference type="Proteomes" id="UP001164250"/>
    </source>
</evidence>
<proteinExistence type="predicted"/>
<dbReference type="Proteomes" id="UP001164250">
    <property type="component" value="Chromosome 6"/>
</dbReference>
<gene>
    <name evidence="1" type="ORF">Patl1_15347</name>
</gene>
<accession>A0ACC1B6D0</accession>
<reference evidence="2" key="1">
    <citation type="journal article" date="2023" name="G3 (Bethesda)">
        <title>Genome assembly and association tests identify interacting loci associated with vigor, precocity, and sex in interspecific pistachio rootstocks.</title>
        <authorList>
            <person name="Palmer W."/>
            <person name="Jacygrad E."/>
            <person name="Sagayaradj S."/>
            <person name="Cavanaugh K."/>
            <person name="Han R."/>
            <person name="Bertier L."/>
            <person name="Beede B."/>
            <person name="Kafkas S."/>
            <person name="Golino D."/>
            <person name="Preece J."/>
            <person name="Michelmore R."/>
        </authorList>
    </citation>
    <scope>NUCLEOTIDE SEQUENCE [LARGE SCALE GENOMIC DNA]</scope>
</reference>